<dbReference type="Pfam" id="PF00557">
    <property type="entry name" value="Peptidase_M24"/>
    <property type="match status" value="1"/>
</dbReference>
<evidence type="ECO:0000256" key="2">
    <source>
        <dbReference type="ARBA" id="ARBA00001936"/>
    </source>
</evidence>
<dbReference type="EMBL" id="AFNU02000002">
    <property type="protein sequence ID" value="ERJ12996.1"/>
    <property type="molecule type" value="Genomic_DNA"/>
</dbReference>
<dbReference type="Gene3D" id="3.90.230.10">
    <property type="entry name" value="Creatinase/methionine aminopeptidase superfamily"/>
    <property type="match status" value="1"/>
</dbReference>
<dbReference type="PANTHER" id="PTHR43226:SF4">
    <property type="entry name" value="XAA-PRO AMINOPEPTIDASE 3"/>
    <property type="match status" value="1"/>
</dbReference>
<dbReference type="eggNOG" id="COG0006">
    <property type="taxonomic scope" value="Bacteria"/>
</dbReference>
<keyword evidence="7" id="KW-0464">Manganese</keyword>
<evidence type="ECO:0000256" key="3">
    <source>
        <dbReference type="ARBA" id="ARBA00008766"/>
    </source>
</evidence>
<feature type="domain" description="Aminopeptidase P N-terminal" evidence="8">
    <location>
        <begin position="1"/>
        <end position="137"/>
    </location>
</feature>
<evidence type="ECO:0000256" key="5">
    <source>
        <dbReference type="ARBA" id="ARBA00022723"/>
    </source>
</evidence>
<proteinExistence type="inferred from homology"/>
<keyword evidence="9" id="KW-0031">Aminopeptidase</keyword>
<keyword evidence="9" id="KW-0645">Protease</keyword>
<name>U2EE64_9MOLU</name>
<evidence type="ECO:0000259" key="8">
    <source>
        <dbReference type="SMART" id="SM01011"/>
    </source>
</evidence>
<dbReference type="EC" id="3.4.11.9" evidence="4"/>
<dbReference type="CDD" id="cd01087">
    <property type="entry name" value="Prolidase"/>
    <property type="match status" value="1"/>
</dbReference>
<accession>U2EE64</accession>
<dbReference type="PANTHER" id="PTHR43226">
    <property type="entry name" value="XAA-PRO AMINOPEPTIDASE 3"/>
    <property type="match status" value="1"/>
</dbReference>
<gene>
    <name evidence="9" type="ORF">HLPCO_000595</name>
</gene>
<dbReference type="Gene3D" id="3.40.350.10">
    <property type="entry name" value="Creatinase/prolidase N-terminal domain"/>
    <property type="match status" value="1"/>
</dbReference>
<dbReference type="RefSeq" id="WP_008826993.1">
    <property type="nucleotide sequence ID" value="NZ_AFNU02000002.1"/>
</dbReference>
<organism evidence="9 10">
    <name type="scientific">Haloplasma contractile SSD-17B</name>
    <dbReference type="NCBI Taxonomy" id="1033810"/>
    <lineage>
        <taxon>Bacteria</taxon>
        <taxon>Bacillati</taxon>
        <taxon>Mycoplasmatota</taxon>
        <taxon>Mollicutes</taxon>
        <taxon>Haloplasmatales</taxon>
        <taxon>Haloplasmataceae</taxon>
        <taxon>Haloplasma</taxon>
    </lineage>
</organism>
<sequence length="415" mass="48077">MNRELFVKNRNKFAQEMEDKSIAVFFAGKAPNRSADQNYEFTPNRNFYYLTGIDRENMILIITKYQNRIEERLFIEQVSELEEKWTGIRLKQEAAESISGIKKIMPTNEFEKMFERTLKLNNMETIYLDTEYRGNRYQSEALAFSKTVQTNYPHLAIRSATYIVHDLRTIKEPEEIEEIRKAIDLTRLGIESLMNNSEPGLKENQLEAFFDFAIKYHGSKSRAFETIAAGGKNATILHYNENNQELKDGDLILFDLGAEHSYYCADISRTIPVNGKFTARQKAIYESVLSVQEECIKFIKPGILWKDLHQLAKDLLAKEAIKLGIIQEEKDIMKYYYHGIGHYMGLDVHDVGRYDFNQRPLQAGMVLTIEPGLYIEEEGIGVRIEEDVLVTEDGYEVLSKDIIKTVDDIESFMSK</sequence>
<evidence type="ECO:0000256" key="6">
    <source>
        <dbReference type="ARBA" id="ARBA00022801"/>
    </source>
</evidence>
<reference evidence="9 10" key="2">
    <citation type="journal article" date="2013" name="PLoS ONE">
        <title>INDIGO - INtegrated Data Warehouse of MIcrobial GenOmes with Examples from the Red Sea Extremophiles.</title>
        <authorList>
            <person name="Alam I."/>
            <person name="Antunes A."/>
            <person name="Kamau A.A."/>
            <person name="Ba Alawi W."/>
            <person name="Kalkatawi M."/>
            <person name="Stingl U."/>
            <person name="Bajic V.B."/>
        </authorList>
    </citation>
    <scope>NUCLEOTIDE SEQUENCE [LARGE SCALE GENOMIC DNA]</scope>
    <source>
        <strain evidence="9 10">SSD-17B</strain>
    </source>
</reference>
<dbReference type="Pfam" id="PF05195">
    <property type="entry name" value="AMP_N"/>
    <property type="match status" value="1"/>
</dbReference>
<dbReference type="Proteomes" id="UP000005707">
    <property type="component" value="Unassembled WGS sequence"/>
</dbReference>
<keyword evidence="6" id="KW-0378">Hydrolase</keyword>
<keyword evidence="5" id="KW-0479">Metal-binding</keyword>
<reference evidence="9 10" key="1">
    <citation type="journal article" date="2011" name="J. Bacteriol.">
        <title>Genome sequence of Haloplasma contractile, an unusual contractile bacterium from a deep-sea anoxic brine lake.</title>
        <authorList>
            <person name="Antunes A."/>
            <person name="Alam I."/>
            <person name="El Dorry H."/>
            <person name="Siam R."/>
            <person name="Robertson A."/>
            <person name="Bajic V.B."/>
            <person name="Stingl U."/>
        </authorList>
    </citation>
    <scope>NUCLEOTIDE SEQUENCE [LARGE SCALE GENOMIC DNA]</scope>
    <source>
        <strain evidence="9 10">SSD-17B</strain>
    </source>
</reference>
<evidence type="ECO:0000313" key="9">
    <source>
        <dbReference type="EMBL" id="ERJ12996.1"/>
    </source>
</evidence>
<dbReference type="InterPro" id="IPR036005">
    <property type="entry name" value="Creatinase/aminopeptidase-like"/>
</dbReference>
<dbReference type="InterPro" id="IPR000994">
    <property type="entry name" value="Pept_M24"/>
</dbReference>
<dbReference type="FunCoup" id="U2EE64">
    <property type="interactions" value="419"/>
</dbReference>
<evidence type="ECO:0000256" key="4">
    <source>
        <dbReference type="ARBA" id="ARBA00012574"/>
    </source>
</evidence>
<protein>
    <recommendedName>
        <fullName evidence="4">Xaa-Pro aminopeptidase</fullName>
        <ecNumber evidence="4">3.4.11.9</ecNumber>
    </recommendedName>
</protein>
<evidence type="ECO:0000256" key="1">
    <source>
        <dbReference type="ARBA" id="ARBA00001424"/>
    </source>
</evidence>
<evidence type="ECO:0000256" key="7">
    <source>
        <dbReference type="ARBA" id="ARBA00023211"/>
    </source>
</evidence>
<dbReference type="OrthoDB" id="9806388at2"/>
<comment type="similarity">
    <text evidence="3">Belongs to the peptidase M24B family.</text>
</comment>
<dbReference type="InterPro" id="IPR029149">
    <property type="entry name" value="Creatin/AminoP/Spt16_N"/>
</dbReference>
<dbReference type="STRING" id="1033810.HLPCO_000595"/>
<dbReference type="SUPFAM" id="SSF53092">
    <property type="entry name" value="Creatinase/prolidase N-terminal domain"/>
    <property type="match status" value="1"/>
</dbReference>
<dbReference type="GO" id="GO:0005829">
    <property type="term" value="C:cytosol"/>
    <property type="evidence" value="ECO:0007669"/>
    <property type="project" value="TreeGrafter"/>
</dbReference>
<dbReference type="GO" id="GO:0030145">
    <property type="term" value="F:manganese ion binding"/>
    <property type="evidence" value="ECO:0007669"/>
    <property type="project" value="InterPro"/>
</dbReference>
<comment type="cofactor">
    <cofactor evidence="2">
        <name>Mn(2+)</name>
        <dbReference type="ChEBI" id="CHEBI:29035"/>
    </cofactor>
</comment>
<dbReference type="SUPFAM" id="SSF55920">
    <property type="entry name" value="Creatinase/aminopeptidase"/>
    <property type="match status" value="1"/>
</dbReference>
<dbReference type="AlphaFoldDB" id="U2EE64"/>
<dbReference type="GO" id="GO:0070006">
    <property type="term" value="F:metalloaminopeptidase activity"/>
    <property type="evidence" value="ECO:0007669"/>
    <property type="project" value="InterPro"/>
</dbReference>
<comment type="catalytic activity">
    <reaction evidence="1">
        <text>Release of any N-terminal amino acid, including proline, that is linked to proline, even from a dipeptide or tripeptide.</text>
        <dbReference type="EC" id="3.4.11.9"/>
    </reaction>
</comment>
<evidence type="ECO:0000313" key="10">
    <source>
        <dbReference type="Proteomes" id="UP000005707"/>
    </source>
</evidence>
<dbReference type="InParanoid" id="U2EE64"/>
<keyword evidence="10" id="KW-1185">Reference proteome</keyword>
<dbReference type="SMART" id="SM01011">
    <property type="entry name" value="AMP_N"/>
    <property type="match status" value="1"/>
</dbReference>
<dbReference type="GO" id="GO:0006508">
    <property type="term" value="P:proteolysis"/>
    <property type="evidence" value="ECO:0007669"/>
    <property type="project" value="TreeGrafter"/>
</dbReference>
<comment type="caution">
    <text evidence="9">The sequence shown here is derived from an EMBL/GenBank/DDBJ whole genome shotgun (WGS) entry which is preliminary data.</text>
</comment>
<dbReference type="InterPro" id="IPR007865">
    <property type="entry name" value="Aminopep_P_N"/>
</dbReference>
<dbReference type="InterPro" id="IPR052433">
    <property type="entry name" value="X-Pro_dipept-like"/>
</dbReference>